<dbReference type="Proteomes" id="UP000225215">
    <property type="component" value="Segment"/>
</dbReference>
<name>A0A219YBR6_9CAUD</name>
<sequence>MAKEKKEKPVFNINSSKQNLLELVRECSERMMKIEIEREAIKAAKDAAKELGVEIKDFNVTVSMYHKKNRDEVEENNNRAVELFDKLFSDGFKEVHDDGEDDV</sequence>
<reference evidence="2 3" key="1">
    <citation type="journal article" date="2017" name="Sci. Rep.">
        <title>Characterization and diversity of phages infecting Aeromonas salmonicida subsp. salmonicida.</title>
        <authorList>
            <person name="Vincent A.T."/>
            <person name="Paquet V.E."/>
            <person name="Bernatchez A."/>
            <person name="Tremblay D.M."/>
            <person name="Moineau S."/>
            <person name="Charette S.J."/>
        </authorList>
    </citation>
    <scope>NUCLEOTIDE SEQUENCE [LARGE SCALE GENOMIC DNA]</scope>
</reference>
<dbReference type="Pfam" id="PF11126">
    <property type="entry name" value="Phage_DsbA"/>
    <property type="match status" value="1"/>
</dbReference>
<organism evidence="2 3">
    <name type="scientific">Aeromonas phage 65.2</name>
    <dbReference type="NCBI Taxonomy" id="1932896"/>
    <lineage>
        <taxon>Viruses</taxon>
        <taxon>Duplodnaviria</taxon>
        <taxon>Heunggongvirae</taxon>
        <taxon>Uroviricota</taxon>
        <taxon>Caudoviricetes</taxon>
        <taxon>Pantevenvirales</taxon>
        <taxon>Straboviridae</taxon>
        <taxon>Emmerichvirinae</taxon>
        <taxon>Ishigurovirus</taxon>
        <taxon>Ishigurovirus osborne</taxon>
    </lineage>
</organism>
<proteinExistence type="predicted"/>
<dbReference type="InterPro" id="IPR020313">
    <property type="entry name" value="Double-stranded_DNA-bd"/>
</dbReference>
<keyword evidence="1" id="KW-0175">Coiled coil</keyword>
<evidence type="ECO:0000256" key="1">
    <source>
        <dbReference type="SAM" id="Coils"/>
    </source>
</evidence>
<evidence type="ECO:0000313" key="3">
    <source>
        <dbReference type="Proteomes" id="UP000225215"/>
    </source>
</evidence>
<feature type="coiled-coil region" evidence="1">
    <location>
        <begin position="17"/>
        <end position="51"/>
    </location>
</feature>
<protein>
    <submittedName>
        <fullName evidence="2">Double-stranded DNA binding protein</fullName>
    </submittedName>
</protein>
<evidence type="ECO:0000313" key="2">
    <source>
        <dbReference type="EMBL" id="APU01441.1"/>
    </source>
</evidence>
<dbReference type="EMBL" id="KY290955">
    <property type="protein sequence ID" value="APU01441.1"/>
    <property type="molecule type" value="Genomic_DNA"/>
</dbReference>
<accession>A0A219YBR6</accession>